<evidence type="ECO:0000313" key="7">
    <source>
        <dbReference type="Proteomes" id="UP001595935"/>
    </source>
</evidence>
<keyword evidence="4 6" id="KW-0808">Transferase</keyword>
<dbReference type="EMBL" id="JBHSGV010000006">
    <property type="protein sequence ID" value="MFC4748963.1"/>
    <property type="molecule type" value="Genomic_DNA"/>
</dbReference>
<organism evidence="6 7">
    <name type="scientific">Flavobacterium branchiicola</name>
    <dbReference type="NCBI Taxonomy" id="1114875"/>
    <lineage>
        <taxon>Bacteria</taxon>
        <taxon>Pseudomonadati</taxon>
        <taxon>Bacteroidota</taxon>
        <taxon>Flavobacteriia</taxon>
        <taxon>Flavobacteriales</taxon>
        <taxon>Flavobacteriaceae</taxon>
        <taxon>Flavobacterium</taxon>
    </lineage>
</organism>
<sequence>MSLKIIHVFDDDKFVDPAIDLFEAVFPGISEYYILKKNDEQFKYVKSSFVRKITLKDDDEFSKFIFKVNNNKNVSVFFHALDESKQKISLQIHSSIIKVWFIWGYDLYCNWPIFRKNIYDLKTRQVLKEKTSIRQTLLFNVFSFYIFKNIQIFKYILPQKIISILDRKYNTYFYKAVSNINIVVPIMPEELSLVLKLNKKIKEAPFTYGCLEDLLGDKINQKVIGTNILVGNSADFSNNHLEIFYKLSKLNLKNTNVYVPLSYGGSKEYIDTVIKVGEKLLGDNFIPIIEFMPLEDYNRILLSCRALIFNHVRQQGLGNIIIMGYLGAKIYLNNKSPIYKYLKKIGYTLESTNNLNLKNFQENLKEEKYLNNKKILFELYSRQSVHEKVKRLISIVQNLKVTS</sequence>
<name>A0ABV9PK50_9FLAO</name>
<dbReference type="InterPro" id="IPR009993">
    <property type="entry name" value="WecF"/>
</dbReference>
<dbReference type="EC" id="2.4.1.325" evidence="6"/>
<keyword evidence="5" id="KW-0472">Membrane</keyword>
<dbReference type="RefSeq" id="WP_213258902.1">
    <property type="nucleotide sequence ID" value="NZ_JAGYWA010000006.1"/>
</dbReference>
<keyword evidence="2" id="KW-0997">Cell inner membrane</keyword>
<protein>
    <submittedName>
        <fullName evidence="6">TDP-N-acetylfucosamine:lipid II N-acetylfucosaminyltransferase</fullName>
        <ecNumber evidence="6">2.4.1.325</ecNumber>
    </submittedName>
</protein>
<reference evidence="7" key="1">
    <citation type="journal article" date="2019" name="Int. J. Syst. Evol. Microbiol.">
        <title>The Global Catalogue of Microorganisms (GCM) 10K type strain sequencing project: providing services to taxonomists for standard genome sequencing and annotation.</title>
        <authorList>
            <consortium name="The Broad Institute Genomics Platform"/>
            <consortium name="The Broad Institute Genome Sequencing Center for Infectious Disease"/>
            <person name="Wu L."/>
            <person name="Ma J."/>
        </authorList>
    </citation>
    <scope>NUCLEOTIDE SEQUENCE [LARGE SCALE GENOMIC DNA]</scope>
    <source>
        <strain evidence="7">WYCCWR 13023</strain>
    </source>
</reference>
<keyword evidence="1" id="KW-1003">Cell membrane</keyword>
<dbReference type="Pfam" id="PF07429">
    <property type="entry name" value="Glyco_transf_56"/>
    <property type="match status" value="1"/>
</dbReference>
<gene>
    <name evidence="6" type="ORF">ACFO5S_16025</name>
</gene>
<evidence type="ECO:0000256" key="4">
    <source>
        <dbReference type="ARBA" id="ARBA00022679"/>
    </source>
</evidence>
<evidence type="ECO:0000256" key="3">
    <source>
        <dbReference type="ARBA" id="ARBA00022676"/>
    </source>
</evidence>
<evidence type="ECO:0000256" key="1">
    <source>
        <dbReference type="ARBA" id="ARBA00022475"/>
    </source>
</evidence>
<keyword evidence="3 6" id="KW-0328">Glycosyltransferase</keyword>
<evidence type="ECO:0000313" key="6">
    <source>
        <dbReference type="EMBL" id="MFC4748963.1"/>
    </source>
</evidence>
<accession>A0ABV9PK50</accession>
<dbReference type="Proteomes" id="UP001595935">
    <property type="component" value="Unassembled WGS sequence"/>
</dbReference>
<proteinExistence type="predicted"/>
<evidence type="ECO:0000256" key="5">
    <source>
        <dbReference type="ARBA" id="ARBA00023136"/>
    </source>
</evidence>
<evidence type="ECO:0000256" key="2">
    <source>
        <dbReference type="ARBA" id="ARBA00022519"/>
    </source>
</evidence>
<dbReference type="GO" id="GO:0102031">
    <property type="term" value="F:4-acetamido-4,6-dideoxy-D-galactose transferase activity"/>
    <property type="evidence" value="ECO:0007669"/>
    <property type="project" value="UniProtKB-EC"/>
</dbReference>
<comment type="caution">
    <text evidence="6">The sequence shown here is derived from an EMBL/GenBank/DDBJ whole genome shotgun (WGS) entry which is preliminary data.</text>
</comment>
<keyword evidence="7" id="KW-1185">Reference proteome</keyword>